<dbReference type="AlphaFoldDB" id="M5W758"/>
<dbReference type="Proteomes" id="UP000006882">
    <property type="component" value="Chromosome G8"/>
</dbReference>
<name>M5W758_PRUPE</name>
<organism evidence="1 2">
    <name type="scientific">Prunus persica</name>
    <name type="common">Peach</name>
    <name type="synonym">Amygdalus persica</name>
    <dbReference type="NCBI Taxonomy" id="3760"/>
    <lineage>
        <taxon>Eukaryota</taxon>
        <taxon>Viridiplantae</taxon>
        <taxon>Streptophyta</taxon>
        <taxon>Embryophyta</taxon>
        <taxon>Tracheophyta</taxon>
        <taxon>Spermatophyta</taxon>
        <taxon>Magnoliopsida</taxon>
        <taxon>eudicotyledons</taxon>
        <taxon>Gunneridae</taxon>
        <taxon>Pentapetalae</taxon>
        <taxon>rosids</taxon>
        <taxon>fabids</taxon>
        <taxon>Rosales</taxon>
        <taxon>Rosaceae</taxon>
        <taxon>Amygdaloideae</taxon>
        <taxon>Amygdaleae</taxon>
        <taxon>Prunus</taxon>
    </lineage>
</organism>
<proteinExistence type="predicted"/>
<keyword evidence="2" id="KW-1185">Reference proteome</keyword>
<dbReference type="Gramene" id="ONH91214">
    <property type="protein sequence ID" value="ONH91214"/>
    <property type="gene ID" value="PRUPE_8G099200"/>
</dbReference>
<dbReference type="HOGENOM" id="CLU_2350655_0_0_1"/>
<reference evidence="1 2" key="1">
    <citation type="journal article" date="2013" name="Nat. Genet.">
        <title>The high-quality draft genome of peach (Prunus persica) identifies unique patterns of genetic diversity, domestication and genome evolution.</title>
        <authorList>
            <consortium name="International Peach Genome Initiative"/>
            <person name="Verde I."/>
            <person name="Abbott A.G."/>
            <person name="Scalabrin S."/>
            <person name="Jung S."/>
            <person name="Shu S."/>
            <person name="Marroni F."/>
            <person name="Zhebentyayeva T."/>
            <person name="Dettori M.T."/>
            <person name="Grimwood J."/>
            <person name="Cattonaro F."/>
            <person name="Zuccolo A."/>
            <person name="Rossini L."/>
            <person name="Jenkins J."/>
            <person name="Vendramin E."/>
            <person name="Meisel L.A."/>
            <person name="Decroocq V."/>
            <person name="Sosinski B."/>
            <person name="Prochnik S."/>
            <person name="Mitros T."/>
            <person name="Policriti A."/>
            <person name="Cipriani G."/>
            <person name="Dondini L."/>
            <person name="Ficklin S."/>
            <person name="Goodstein D.M."/>
            <person name="Xuan P."/>
            <person name="Del Fabbro C."/>
            <person name="Aramini V."/>
            <person name="Copetti D."/>
            <person name="Gonzalez S."/>
            <person name="Horner D.S."/>
            <person name="Falchi R."/>
            <person name="Lucas S."/>
            <person name="Mica E."/>
            <person name="Maldonado J."/>
            <person name="Lazzari B."/>
            <person name="Bielenberg D."/>
            <person name="Pirona R."/>
            <person name="Miculan M."/>
            <person name="Barakat A."/>
            <person name="Testolin R."/>
            <person name="Stella A."/>
            <person name="Tartarini S."/>
            <person name="Tonutti P."/>
            <person name="Arus P."/>
            <person name="Orellana A."/>
            <person name="Wells C."/>
            <person name="Main D."/>
            <person name="Vizzotto G."/>
            <person name="Silva H."/>
            <person name="Salamini F."/>
            <person name="Schmutz J."/>
            <person name="Morgante M."/>
            <person name="Rokhsar D.S."/>
        </authorList>
    </citation>
    <scope>NUCLEOTIDE SEQUENCE [LARGE SCALE GENOMIC DNA]</scope>
    <source>
        <strain evidence="2">cv. Nemared</strain>
    </source>
</reference>
<evidence type="ECO:0000313" key="2">
    <source>
        <dbReference type="Proteomes" id="UP000006882"/>
    </source>
</evidence>
<protein>
    <submittedName>
        <fullName evidence="1">Uncharacterized protein</fullName>
    </submittedName>
</protein>
<evidence type="ECO:0000313" key="1">
    <source>
        <dbReference type="EMBL" id="ONH91214.1"/>
    </source>
</evidence>
<sequence length="97" mass="10812">MITAVVTSSETLTHIGDGNLTLSLSAALLHLHLSLFVTSFDCRSSPPIQQISQFFSAFLKSMASQVLSSFALLSYPYVIWVFFYLFQFHIWVGIFGA</sequence>
<dbReference type="EMBL" id="CM007658">
    <property type="protein sequence ID" value="ONH91214.1"/>
    <property type="molecule type" value="Genomic_DNA"/>
</dbReference>
<gene>
    <name evidence="1" type="ORF">PRUPE_8G099200</name>
</gene>
<accession>M5W758</accession>